<protein>
    <submittedName>
        <fullName evidence="1">Uncharacterized protein</fullName>
    </submittedName>
</protein>
<accession>A0A4C1Y3H8</accession>
<comment type="caution">
    <text evidence="1">The sequence shown here is derived from an EMBL/GenBank/DDBJ whole genome shotgun (WGS) entry which is preliminary data.</text>
</comment>
<evidence type="ECO:0000313" key="1">
    <source>
        <dbReference type="EMBL" id="GBP69913.1"/>
    </source>
</evidence>
<dbReference type="AlphaFoldDB" id="A0A4C1Y3H8"/>
<proteinExistence type="predicted"/>
<organism evidence="1 2">
    <name type="scientific">Eumeta variegata</name>
    <name type="common">Bagworm moth</name>
    <name type="synonym">Eumeta japonica</name>
    <dbReference type="NCBI Taxonomy" id="151549"/>
    <lineage>
        <taxon>Eukaryota</taxon>
        <taxon>Metazoa</taxon>
        <taxon>Ecdysozoa</taxon>
        <taxon>Arthropoda</taxon>
        <taxon>Hexapoda</taxon>
        <taxon>Insecta</taxon>
        <taxon>Pterygota</taxon>
        <taxon>Neoptera</taxon>
        <taxon>Endopterygota</taxon>
        <taxon>Lepidoptera</taxon>
        <taxon>Glossata</taxon>
        <taxon>Ditrysia</taxon>
        <taxon>Tineoidea</taxon>
        <taxon>Psychidae</taxon>
        <taxon>Oiketicinae</taxon>
        <taxon>Eumeta</taxon>
    </lineage>
</organism>
<reference evidence="1 2" key="1">
    <citation type="journal article" date="2019" name="Commun. Biol.">
        <title>The bagworm genome reveals a unique fibroin gene that provides high tensile strength.</title>
        <authorList>
            <person name="Kono N."/>
            <person name="Nakamura H."/>
            <person name="Ohtoshi R."/>
            <person name="Tomita M."/>
            <person name="Numata K."/>
            <person name="Arakawa K."/>
        </authorList>
    </citation>
    <scope>NUCLEOTIDE SEQUENCE [LARGE SCALE GENOMIC DNA]</scope>
</reference>
<keyword evidence="2" id="KW-1185">Reference proteome</keyword>
<dbReference type="EMBL" id="BGZK01001056">
    <property type="protein sequence ID" value="GBP69913.1"/>
    <property type="molecule type" value="Genomic_DNA"/>
</dbReference>
<dbReference type="Proteomes" id="UP000299102">
    <property type="component" value="Unassembled WGS sequence"/>
</dbReference>
<sequence length="325" mass="36261">MMIYNSSAETEIFTDVSDVVEGYNSRQTATEETNFHSYKFNADQVVNPGRCQRIVEVDRRRRPLVTQHLWKIVDKIMATVRRYKGQERRHPSDGTGLLLATGRVKGVINSAIVGAASGAGRGRGRGRGRPTLYAGIDADGRSLPDNSLTMSKAVAGIYHYWTKSARAAAAGHRINCNQFNRTPTFPAPSFALPRHGRAARAAATATCALQHCDFDIFPEDLLPRSYNRYINSLSAVLHRSLEGNRITRKKYTSQAAVAPRTSRALRTAQCANMFTDTPAKFKVLDNQIGTKCPHFPWKHSTAWLRCIASAVTKDRRLTISERRRL</sequence>
<name>A0A4C1Y3H8_EUMVA</name>
<gene>
    <name evidence="1" type="ORF">EVAR_83231_1</name>
</gene>
<evidence type="ECO:0000313" key="2">
    <source>
        <dbReference type="Proteomes" id="UP000299102"/>
    </source>
</evidence>